<dbReference type="GO" id="GO:0003677">
    <property type="term" value="F:DNA binding"/>
    <property type="evidence" value="ECO:0007669"/>
    <property type="project" value="UniProtKB-KW"/>
</dbReference>
<gene>
    <name evidence="6" type="ORF">F8O02_01335</name>
</gene>
<proteinExistence type="inferred from homology"/>
<dbReference type="EMBL" id="WBKA01000001">
    <property type="protein sequence ID" value="KAB1633599.1"/>
    <property type="molecule type" value="Genomic_DNA"/>
</dbReference>
<evidence type="ECO:0000313" key="6">
    <source>
        <dbReference type="EMBL" id="KAB1633599.1"/>
    </source>
</evidence>
<evidence type="ECO:0000259" key="5">
    <source>
        <dbReference type="Pfam" id="PF03466"/>
    </source>
</evidence>
<reference evidence="6 7" key="1">
    <citation type="submission" date="2019-09" db="EMBL/GenBank/DDBJ databases">
        <title>Phylogeny of genus Pseudoclavibacter and closely related genus.</title>
        <authorList>
            <person name="Li Y."/>
        </authorList>
    </citation>
    <scope>NUCLEOTIDE SEQUENCE [LARGE SCALE GENOMIC DNA]</scope>
    <source>
        <strain evidence="6 7">JCM 16921</strain>
    </source>
</reference>
<dbReference type="SUPFAM" id="SSF53850">
    <property type="entry name" value="Periplasmic binding protein-like II"/>
    <property type="match status" value="1"/>
</dbReference>
<comment type="caution">
    <text evidence="6">The sequence shown here is derived from an EMBL/GenBank/DDBJ whole genome shotgun (WGS) entry which is preliminary data.</text>
</comment>
<evidence type="ECO:0000256" key="3">
    <source>
        <dbReference type="ARBA" id="ARBA00023125"/>
    </source>
</evidence>
<feature type="domain" description="LysR substrate-binding" evidence="5">
    <location>
        <begin position="2"/>
        <end position="184"/>
    </location>
</feature>
<dbReference type="CDD" id="cd08414">
    <property type="entry name" value="PBP2_LTTR_aromatics_like"/>
    <property type="match status" value="1"/>
</dbReference>
<keyword evidence="3" id="KW-0238">DNA-binding</keyword>
<evidence type="ECO:0000256" key="1">
    <source>
        <dbReference type="ARBA" id="ARBA00009437"/>
    </source>
</evidence>
<keyword evidence="2" id="KW-0805">Transcription regulation</keyword>
<dbReference type="OrthoDB" id="3636008at2"/>
<protein>
    <recommendedName>
        <fullName evidence="5">LysR substrate-binding domain-containing protein</fullName>
    </recommendedName>
</protein>
<dbReference type="Gene3D" id="3.40.190.10">
    <property type="entry name" value="Periplasmic binding protein-like II"/>
    <property type="match status" value="2"/>
</dbReference>
<sequence length="209" mass="22450">MRIGAAASILMGLLPELIDALEPGTSPVIRQASEAEQARGFADGQLDVGLQRTRGERREGFIPLPLEPLYVARRASGGSAKAPESMPLAHFAGSRFLIFRREVAPVAYDAIISVIRRSGARFPIVHYYTDEGDFLGKVACGEGIGIVPESLTRITAAALRYARIVDPGATTPLSIRYAPDSAVARSAALALAERAAAQRVRPRRDDPRC</sequence>
<dbReference type="PANTHER" id="PTHR30346">
    <property type="entry name" value="TRANSCRIPTIONAL DUAL REGULATOR HCAR-RELATED"/>
    <property type="match status" value="1"/>
</dbReference>
<organism evidence="6 7">
    <name type="scientific">Pseudoclavibacter caeni</name>
    <dbReference type="NCBI Taxonomy" id="908846"/>
    <lineage>
        <taxon>Bacteria</taxon>
        <taxon>Bacillati</taxon>
        <taxon>Actinomycetota</taxon>
        <taxon>Actinomycetes</taxon>
        <taxon>Micrococcales</taxon>
        <taxon>Microbacteriaceae</taxon>
        <taxon>Pseudoclavibacter</taxon>
    </lineage>
</organism>
<dbReference type="GO" id="GO:0003700">
    <property type="term" value="F:DNA-binding transcription factor activity"/>
    <property type="evidence" value="ECO:0007669"/>
    <property type="project" value="TreeGrafter"/>
</dbReference>
<comment type="similarity">
    <text evidence="1">Belongs to the LysR transcriptional regulatory family.</text>
</comment>
<accession>A0A7C8FV14</accession>
<dbReference type="Proteomes" id="UP000481339">
    <property type="component" value="Unassembled WGS sequence"/>
</dbReference>
<name>A0A7C8FV14_9MICO</name>
<keyword evidence="4" id="KW-0804">Transcription</keyword>
<dbReference type="PANTHER" id="PTHR30346:SF28">
    <property type="entry name" value="HTH-TYPE TRANSCRIPTIONAL REGULATOR CYNR"/>
    <property type="match status" value="1"/>
</dbReference>
<keyword evidence="7" id="KW-1185">Reference proteome</keyword>
<dbReference type="InterPro" id="IPR005119">
    <property type="entry name" value="LysR_subst-bd"/>
</dbReference>
<evidence type="ECO:0000256" key="4">
    <source>
        <dbReference type="ARBA" id="ARBA00023163"/>
    </source>
</evidence>
<evidence type="ECO:0000256" key="2">
    <source>
        <dbReference type="ARBA" id="ARBA00023015"/>
    </source>
</evidence>
<evidence type="ECO:0000313" key="7">
    <source>
        <dbReference type="Proteomes" id="UP000481339"/>
    </source>
</evidence>
<dbReference type="AlphaFoldDB" id="A0A7C8FV14"/>
<dbReference type="GO" id="GO:0032993">
    <property type="term" value="C:protein-DNA complex"/>
    <property type="evidence" value="ECO:0007669"/>
    <property type="project" value="TreeGrafter"/>
</dbReference>
<dbReference type="Pfam" id="PF03466">
    <property type="entry name" value="LysR_substrate"/>
    <property type="match status" value="1"/>
</dbReference>